<organism evidence="1 2">
    <name type="scientific">Pseudomassariella vexata</name>
    <dbReference type="NCBI Taxonomy" id="1141098"/>
    <lineage>
        <taxon>Eukaryota</taxon>
        <taxon>Fungi</taxon>
        <taxon>Dikarya</taxon>
        <taxon>Ascomycota</taxon>
        <taxon>Pezizomycotina</taxon>
        <taxon>Sordariomycetes</taxon>
        <taxon>Xylariomycetidae</taxon>
        <taxon>Amphisphaeriales</taxon>
        <taxon>Pseudomassariaceae</taxon>
        <taxon>Pseudomassariella</taxon>
    </lineage>
</organism>
<evidence type="ECO:0000313" key="2">
    <source>
        <dbReference type="Proteomes" id="UP000193689"/>
    </source>
</evidence>
<dbReference type="RefSeq" id="XP_040715757.1">
    <property type="nucleotide sequence ID" value="XM_040860327.1"/>
</dbReference>
<dbReference type="GeneID" id="63776539"/>
<dbReference type="InterPro" id="IPR032675">
    <property type="entry name" value="LRR_dom_sf"/>
</dbReference>
<name>A0A1Y2DYL1_9PEZI</name>
<accession>A0A1Y2DYL1</accession>
<comment type="caution">
    <text evidence="1">The sequence shown here is derived from an EMBL/GenBank/DDBJ whole genome shotgun (WGS) entry which is preliminary data.</text>
</comment>
<evidence type="ECO:0008006" key="3">
    <source>
        <dbReference type="Google" id="ProtNLM"/>
    </source>
</evidence>
<keyword evidence="2" id="KW-1185">Reference proteome</keyword>
<gene>
    <name evidence="1" type="ORF">BCR38DRAFT_434857</name>
</gene>
<protein>
    <recommendedName>
        <fullName evidence="3">F-box domain-containing protein</fullName>
    </recommendedName>
</protein>
<evidence type="ECO:0000313" key="1">
    <source>
        <dbReference type="EMBL" id="ORY64343.1"/>
    </source>
</evidence>
<dbReference type="Gene3D" id="3.80.10.10">
    <property type="entry name" value="Ribonuclease Inhibitor"/>
    <property type="match status" value="1"/>
</dbReference>
<dbReference type="InParanoid" id="A0A1Y2DYL1"/>
<proteinExistence type="predicted"/>
<reference evidence="1 2" key="1">
    <citation type="submission" date="2016-07" db="EMBL/GenBank/DDBJ databases">
        <title>Pervasive Adenine N6-methylation of Active Genes in Fungi.</title>
        <authorList>
            <consortium name="DOE Joint Genome Institute"/>
            <person name="Mondo S.J."/>
            <person name="Dannebaum R.O."/>
            <person name="Kuo R.C."/>
            <person name="Labutti K."/>
            <person name="Haridas S."/>
            <person name="Kuo A."/>
            <person name="Salamov A."/>
            <person name="Ahrendt S.R."/>
            <person name="Lipzen A."/>
            <person name="Sullivan W."/>
            <person name="Andreopoulos W.B."/>
            <person name="Clum A."/>
            <person name="Lindquist E."/>
            <person name="Daum C."/>
            <person name="Ramamoorthy G.K."/>
            <person name="Gryganskyi A."/>
            <person name="Culley D."/>
            <person name="Magnuson J.K."/>
            <person name="James T.Y."/>
            <person name="O'Malley M.A."/>
            <person name="Stajich J.E."/>
            <person name="Spatafora J.W."/>
            <person name="Visel A."/>
            <person name="Grigoriev I.V."/>
        </authorList>
    </citation>
    <scope>NUCLEOTIDE SEQUENCE [LARGE SCALE GENOMIC DNA]</scope>
    <source>
        <strain evidence="1 2">CBS 129021</strain>
    </source>
</reference>
<dbReference type="Proteomes" id="UP000193689">
    <property type="component" value="Unassembled WGS sequence"/>
</dbReference>
<dbReference type="EMBL" id="MCFJ01000007">
    <property type="protein sequence ID" value="ORY64343.1"/>
    <property type="molecule type" value="Genomic_DNA"/>
</dbReference>
<dbReference type="AlphaFoldDB" id="A0A1Y2DYL1"/>
<sequence>MPPSGAQFASIDELVLMLAEHTDPETLFTLTLANRRFYSIFHILYLRSRLDWTYMCHTISNSSTALSFESRQGTSQSTEVQFQHMLTIGHQVLSLSLTNCFMDKHSLAVLGHLLPNLTSLTIRSRSNSTTHKYSDLAVYALGHMTNLSCIKIYAWPGSFDLLSYLYKYAQAITDKYEAMRGARGGRELAVTICCVNPALVVGDPLAQTPRSCDICDPGLDLSGAAPVGKYLPTPVSYLPRNVRNLHIANRVCHWDWTLGRSEME</sequence>